<evidence type="ECO:0000256" key="9">
    <source>
        <dbReference type="ARBA" id="ARBA00023180"/>
    </source>
</evidence>
<dbReference type="SMART" id="SM00406">
    <property type="entry name" value="IGv"/>
    <property type="match status" value="2"/>
</dbReference>
<dbReference type="PROSITE" id="PS50835">
    <property type="entry name" value="IG_LIKE"/>
    <property type="match status" value="2"/>
</dbReference>
<organism evidence="12 13">
    <name type="scientific">Electrophorus electricus</name>
    <name type="common">Electric eel</name>
    <name type="synonym">Gymnotus electricus</name>
    <dbReference type="NCBI Taxonomy" id="8005"/>
    <lineage>
        <taxon>Eukaryota</taxon>
        <taxon>Metazoa</taxon>
        <taxon>Chordata</taxon>
        <taxon>Craniata</taxon>
        <taxon>Vertebrata</taxon>
        <taxon>Euteleostomi</taxon>
        <taxon>Actinopterygii</taxon>
        <taxon>Neopterygii</taxon>
        <taxon>Teleostei</taxon>
        <taxon>Ostariophysi</taxon>
        <taxon>Gymnotiformes</taxon>
        <taxon>Gymnotoidei</taxon>
        <taxon>Gymnotidae</taxon>
        <taxon>Electrophorus</taxon>
    </lineage>
</organism>
<dbReference type="GO" id="GO:0006955">
    <property type="term" value="P:immune response"/>
    <property type="evidence" value="ECO:0007669"/>
    <property type="project" value="TreeGrafter"/>
</dbReference>
<keyword evidence="3" id="KW-0812">Transmembrane</keyword>
<reference evidence="13" key="1">
    <citation type="journal article" date="2014" name="Science">
        <title>Nonhuman genetics. Genomic basis for the convergent evolution of electric organs.</title>
        <authorList>
            <person name="Gallant J.R."/>
            <person name="Traeger L.L."/>
            <person name="Volkening J.D."/>
            <person name="Moffett H."/>
            <person name="Chen P.H."/>
            <person name="Novina C.D."/>
            <person name="Phillips G.N.Jr."/>
            <person name="Anand R."/>
            <person name="Wells G.B."/>
            <person name="Pinch M."/>
            <person name="Guth R."/>
            <person name="Unguez G.A."/>
            <person name="Albert J.S."/>
            <person name="Zakon H.H."/>
            <person name="Samanta M.P."/>
            <person name="Sussman M.R."/>
        </authorList>
    </citation>
    <scope>NUCLEOTIDE SEQUENCE [LARGE SCALE GENOMIC DNA]</scope>
</reference>
<reference evidence="12" key="4">
    <citation type="submission" date="2025-08" db="UniProtKB">
        <authorList>
            <consortium name="Ensembl"/>
        </authorList>
    </citation>
    <scope>IDENTIFICATION</scope>
</reference>
<dbReference type="Proteomes" id="UP000314983">
    <property type="component" value="Chromosome 14"/>
</dbReference>
<dbReference type="Ensembl" id="ENSEEET00000004689.2">
    <property type="protein sequence ID" value="ENSEEEP00000004624.2"/>
    <property type="gene ID" value="ENSEEEG00000026745.1"/>
</dbReference>
<dbReference type="OMA" id="MILCICA"/>
<evidence type="ECO:0000256" key="4">
    <source>
        <dbReference type="ARBA" id="ARBA00022729"/>
    </source>
</evidence>
<dbReference type="InterPro" id="IPR003599">
    <property type="entry name" value="Ig_sub"/>
</dbReference>
<dbReference type="SMART" id="SM00409">
    <property type="entry name" value="IG"/>
    <property type="match status" value="2"/>
</dbReference>
<dbReference type="InterPro" id="IPR013783">
    <property type="entry name" value="Ig-like_fold"/>
</dbReference>
<keyword evidence="6" id="KW-0472">Membrane</keyword>
<keyword evidence="10" id="KW-0393">Immunoglobulin domain</keyword>
<dbReference type="GO" id="GO:0071222">
    <property type="term" value="P:cellular response to lipopolysaccharide"/>
    <property type="evidence" value="ECO:0007669"/>
    <property type="project" value="TreeGrafter"/>
</dbReference>
<evidence type="ECO:0000256" key="5">
    <source>
        <dbReference type="ARBA" id="ARBA00022989"/>
    </source>
</evidence>
<dbReference type="InterPro" id="IPR051713">
    <property type="entry name" value="T-cell_Activation_Regulation"/>
</dbReference>
<keyword evidence="9" id="KW-0325">Glycoprotein</keyword>
<dbReference type="PANTHER" id="PTHR25466:SF14">
    <property type="entry name" value="BUTYROPHILIN SUBFAMILY 2 MEMBER A2-LIKE-RELATED"/>
    <property type="match status" value="1"/>
</dbReference>
<dbReference type="GO" id="GO:0042102">
    <property type="term" value="P:positive regulation of T cell proliferation"/>
    <property type="evidence" value="ECO:0007669"/>
    <property type="project" value="TreeGrafter"/>
</dbReference>
<keyword evidence="4" id="KW-0732">Signal</keyword>
<dbReference type="Gene3D" id="2.60.40.10">
    <property type="entry name" value="Immunoglobulins"/>
    <property type="match status" value="2"/>
</dbReference>
<reference evidence="13" key="2">
    <citation type="journal article" date="2017" name="Sci. Adv.">
        <title>A tail of two voltages: Proteomic comparison of the three electric organs of the electric eel.</title>
        <authorList>
            <person name="Traeger L.L."/>
            <person name="Sabat G."/>
            <person name="Barrett-Wilt G.A."/>
            <person name="Wells G.B."/>
            <person name="Sussman M.R."/>
        </authorList>
    </citation>
    <scope>NUCLEOTIDE SEQUENCE [LARGE SCALE GENOMIC DNA]</scope>
</reference>
<evidence type="ECO:0000313" key="13">
    <source>
        <dbReference type="Proteomes" id="UP000314983"/>
    </source>
</evidence>
<dbReference type="PROSITE" id="PS00290">
    <property type="entry name" value="IG_MHC"/>
    <property type="match status" value="1"/>
</dbReference>
<keyword evidence="8" id="KW-0675">Receptor</keyword>
<evidence type="ECO:0000256" key="3">
    <source>
        <dbReference type="ARBA" id="ARBA00022692"/>
    </source>
</evidence>
<dbReference type="GO" id="GO:0042130">
    <property type="term" value="P:negative regulation of T cell proliferation"/>
    <property type="evidence" value="ECO:0007669"/>
    <property type="project" value="TreeGrafter"/>
</dbReference>
<dbReference type="GO" id="GO:0031295">
    <property type="term" value="P:T cell costimulation"/>
    <property type="evidence" value="ECO:0007669"/>
    <property type="project" value="TreeGrafter"/>
</dbReference>
<accession>A0A4W4DZ49</accession>
<keyword evidence="2" id="KW-1003">Cell membrane</keyword>
<reference evidence="12" key="3">
    <citation type="submission" date="2020-05" db="EMBL/GenBank/DDBJ databases">
        <title>Electrophorus electricus (electric eel) genome, fEleEle1, primary haplotype.</title>
        <authorList>
            <person name="Myers G."/>
            <person name="Meyer A."/>
            <person name="Fedrigo O."/>
            <person name="Formenti G."/>
            <person name="Rhie A."/>
            <person name="Tracey A."/>
            <person name="Sims Y."/>
            <person name="Jarvis E.D."/>
        </authorList>
    </citation>
    <scope>NUCLEOTIDE SEQUENCE [LARGE SCALE GENOMIC DNA]</scope>
</reference>
<dbReference type="InterPro" id="IPR036179">
    <property type="entry name" value="Ig-like_dom_sf"/>
</dbReference>
<dbReference type="PANTHER" id="PTHR25466">
    <property type="entry name" value="T-LYMPHOCYTE ACTIVATION ANTIGEN"/>
    <property type="match status" value="1"/>
</dbReference>
<dbReference type="FunFam" id="2.60.40.10:FF:000142">
    <property type="entry name" value="V-set domain-containing T-cell activation inhibitor 1"/>
    <property type="match status" value="2"/>
</dbReference>
<feature type="domain" description="Ig-like" evidence="11">
    <location>
        <begin position="149"/>
        <end position="250"/>
    </location>
</feature>
<dbReference type="GO" id="GO:0007166">
    <property type="term" value="P:cell surface receptor signaling pathway"/>
    <property type="evidence" value="ECO:0007669"/>
    <property type="project" value="TreeGrafter"/>
</dbReference>
<dbReference type="GO" id="GO:0009897">
    <property type="term" value="C:external side of plasma membrane"/>
    <property type="evidence" value="ECO:0007669"/>
    <property type="project" value="TreeGrafter"/>
</dbReference>
<evidence type="ECO:0000256" key="10">
    <source>
        <dbReference type="ARBA" id="ARBA00023319"/>
    </source>
</evidence>
<evidence type="ECO:0000256" key="1">
    <source>
        <dbReference type="ARBA" id="ARBA00004251"/>
    </source>
</evidence>
<comment type="subcellular location">
    <subcellularLocation>
        <location evidence="1">Cell membrane</location>
        <topology evidence="1">Single-pass type I membrane protein</topology>
    </subcellularLocation>
</comment>
<evidence type="ECO:0000256" key="2">
    <source>
        <dbReference type="ARBA" id="ARBA00022475"/>
    </source>
</evidence>
<proteinExistence type="predicted"/>
<dbReference type="Pfam" id="PF07686">
    <property type="entry name" value="V-set"/>
    <property type="match status" value="2"/>
</dbReference>
<evidence type="ECO:0000313" key="12">
    <source>
        <dbReference type="Ensembl" id="ENSEEEP00000004624.2"/>
    </source>
</evidence>
<dbReference type="AlphaFoldDB" id="A0A4W4DZ49"/>
<evidence type="ECO:0000259" key="11">
    <source>
        <dbReference type="PROSITE" id="PS50835"/>
    </source>
</evidence>
<keyword evidence="7" id="KW-1015">Disulfide bond</keyword>
<evidence type="ECO:0000256" key="8">
    <source>
        <dbReference type="ARBA" id="ARBA00023170"/>
    </source>
</evidence>
<name>A0A4W4DZ49_ELEEL</name>
<dbReference type="GeneTree" id="ENSGT00940000167020"/>
<keyword evidence="5" id="KW-1133">Transmembrane helix</keyword>
<keyword evidence="13" id="KW-1185">Reference proteome</keyword>
<dbReference type="InterPro" id="IPR007110">
    <property type="entry name" value="Ig-like_dom"/>
</dbReference>
<dbReference type="InterPro" id="IPR003006">
    <property type="entry name" value="Ig/MHC_CS"/>
</dbReference>
<dbReference type="InterPro" id="IPR013106">
    <property type="entry name" value="Ig_V-set"/>
</dbReference>
<protein>
    <recommendedName>
        <fullName evidence="11">Ig-like domain-containing protein</fullName>
    </recommendedName>
</protein>
<evidence type="ECO:0000256" key="7">
    <source>
        <dbReference type="ARBA" id="ARBA00023157"/>
    </source>
</evidence>
<sequence length="304" mass="34660">ILYLWTFNMQICKPNIVIGLHVLGPSGPLAIQPGGSVMLPCYVQTPIPVEELEVEWRRTDSETIVHLFQDGESQPESQDQAYHDRAHFFIEDIARGNFSLLPTDVTTKDTGLYKCAVYRNQESNETLIEIKMSVYLTVAGGHVVSVYAGEDSTLNCSVHSHIPPEELEEVSWKKRKTDEDMVVLQFINGQTVPESIHETYRDRVELFSREEIHKGNFSLRLKNIQTEDKGFYICEVFHEDLSANTTVEVQQLGDWSTTWHNRYVVNHCWDLRNVQISICSGAMTPLMILQQEGKNSSKPESNTV</sequence>
<feature type="domain" description="Ig-like" evidence="11">
    <location>
        <begin position="14"/>
        <end position="133"/>
    </location>
</feature>
<reference evidence="12" key="5">
    <citation type="submission" date="2025-09" db="UniProtKB">
        <authorList>
            <consortium name="Ensembl"/>
        </authorList>
    </citation>
    <scope>IDENTIFICATION</scope>
</reference>
<evidence type="ECO:0000256" key="6">
    <source>
        <dbReference type="ARBA" id="ARBA00023136"/>
    </source>
</evidence>
<dbReference type="SUPFAM" id="SSF48726">
    <property type="entry name" value="Immunoglobulin"/>
    <property type="match status" value="2"/>
</dbReference>